<dbReference type="KEGG" id="bfo:118421831"/>
<dbReference type="SMART" id="SM00875">
    <property type="entry name" value="BACK"/>
    <property type="match status" value="1"/>
</dbReference>
<evidence type="ECO:0000259" key="3">
    <source>
        <dbReference type="PROSITE" id="PS50097"/>
    </source>
</evidence>
<dbReference type="PROSITE" id="PS50097">
    <property type="entry name" value="BTB"/>
    <property type="match status" value="1"/>
</dbReference>
<dbReference type="InterPro" id="IPR017096">
    <property type="entry name" value="BTB-kelch_protein"/>
</dbReference>
<dbReference type="PIRSF" id="PIRSF037037">
    <property type="entry name" value="Kelch-like_protein_gigaxonin"/>
    <property type="match status" value="1"/>
</dbReference>
<dbReference type="SMART" id="SM00225">
    <property type="entry name" value="BTB"/>
    <property type="match status" value="1"/>
</dbReference>
<dbReference type="Pfam" id="PF00651">
    <property type="entry name" value="BTB"/>
    <property type="match status" value="1"/>
</dbReference>
<dbReference type="InterPro" id="IPR011705">
    <property type="entry name" value="BACK"/>
</dbReference>
<dbReference type="InterPro" id="IPR015915">
    <property type="entry name" value="Kelch-typ_b-propeller"/>
</dbReference>
<dbReference type="Gene3D" id="2.120.10.80">
    <property type="entry name" value="Kelch-type beta propeller"/>
    <property type="match status" value="2"/>
</dbReference>
<gene>
    <name evidence="5" type="primary">LOC118421831</name>
</gene>
<dbReference type="PANTHER" id="PTHR24412:SF272">
    <property type="entry name" value="KELCH-LIKE PROTEIN DIABLO"/>
    <property type="match status" value="1"/>
</dbReference>
<accession>A0A9J7LNW6</accession>
<dbReference type="RefSeq" id="XP_035685229.1">
    <property type="nucleotide sequence ID" value="XM_035829336.1"/>
</dbReference>
<sequence>MAWLRPWTPDPKIPGVEDDSYAACFFQRLQEFRSEGHLVDLTLCAEGKEIPCHRLVLSACTDYFHAMFRGGHPESTRDKIEMLGLNGEALELLVNYAYTSNINITMDNVLPIFEAANMLQVKPVEEACEKFLKDKLRSDTCLRTWALADKLSYTCLSAMARSYALKKFEAVCRTEQFLELPVDYLKMYITDDGLHVRNEERVLEAIIHWALHDLEERQRHLGEMLACVRFSHVNPSLIKDVTETDQVLSEVLGIEELTKEDGRHARPRQIHQEEIIVLGGATDKGESMGRCEVEANLFMYRLNLHGDIIDKKPMPRSLKHTESSAVCVVNNDIILTGGGVSPSQAYRYNSTQNSWTKLASLRKRRVCHGMAALHGQVYVVGGQDPFDDDREEPLSSVELYTEETGTWKKVKRLKLGVRNFGIAACCNNIYVFGGELDSTTIQCYNPSHNEWTVKTMELPEPAICVRACPVNAKIYLVGGSLSRVLRYDPQLDSYERMKAEPLKSWDHSSAFVCGSEIYITGGLSKLFHHYLTVPHARVQCYDMNSDTMTMGFVKDLPIPLCSHYAVILSK</sequence>
<keyword evidence="1" id="KW-0880">Kelch repeat</keyword>
<dbReference type="InterPro" id="IPR011333">
    <property type="entry name" value="SKP1/BTB/POZ_sf"/>
</dbReference>
<dbReference type="SUPFAM" id="SSF54695">
    <property type="entry name" value="POZ domain"/>
    <property type="match status" value="1"/>
</dbReference>
<dbReference type="InterPro" id="IPR000210">
    <property type="entry name" value="BTB/POZ_dom"/>
</dbReference>
<dbReference type="Gene3D" id="3.30.710.10">
    <property type="entry name" value="Potassium Channel Kv1.1, Chain A"/>
    <property type="match status" value="1"/>
</dbReference>
<organism evidence="4 5">
    <name type="scientific">Branchiostoma floridae</name>
    <name type="common">Florida lancelet</name>
    <name type="synonym">Amphioxus</name>
    <dbReference type="NCBI Taxonomy" id="7739"/>
    <lineage>
        <taxon>Eukaryota</taxon>
        <taxon>Metazoa</taxon>
        <taxon>Chordata</taxon>
        <taxon>Cephalochordata</taxon>
        <taxon>Leptocardii</taxon>
        <taxon>Amphioxiformes</taxon>
        <taxon>Branchiostomatidae</taxon>
        <taxon>Branchiostoma</taxon>
    </lineage>
</organism>
<dbReference type="Pfam" id="PF07707">
    <property type="entry name" value="BACK"/>
    <property type="match status" value="1"/>
</dbReference>
<dbReference type="GO" id="GO:0031463">
    <property type="term" value="C:Cul3-RING ubiquitin ligase complex"/>
    <property type="evidence" value="ECO:0000318"/>
    <property type="project" value="GO_Central"/>
</dbReference>
<reference evidence="5" key="2">
    <citation type="submission" date="2025-08" db="UniProtKB">
        <authorList>
            <consortium name="RefSeq"/>
        </authorList>
    </citation>
    <scope>IDENTIFICATION</scope>
    <source>
        <strain evidence="5">S238N-H82</strain>
        <tissue evidence="5">Testes</tissue>
    </source>
</reference>
<evidence type="ECO:0000313" key="4">
    <source>
        <dbReference type="Proteomes" id="UP000001554"/>
    </source>
</evidence>
<protein>
    <submittedName>
        <fullName evidence="5">Kelch-like protein 24</fullName>
    </submittedName>
</protein>
<dbReference type="FunFam" id="1.25.40.420:FF:000001">
    <property type="entry name" value="Kelch-like family member 12"/>
    <property type="match status" value="1"/>
</dbReference>
<dbReference type="OrthoDB" id="6482909at2759"/>
<dbReference type="Gene3D" id="1.25.40.420">
    <property type="match status" value="1"/>
</dbReference>
<dbReference type="AlphaFoldDB" id="A0A9J7LNW6"/>
<dbReference type="OMA" id="DMSCARD"/>
<evidence type="ECO:0000256" key="1">
    <source>
        <dbReference type="ARBA" id="ARBA00022441"/>
    </source>
</evidence>
<name>A0A9J7LNW6_BRAFL</name>
<dbReference type="Pfam" id="PF01344">
    <property type="entry name" value="Kelch_1"/>
    <property type="match status" value="3"/>
</dbReference>
<evidence type="ECO:0000313" key="5">
    <source>
        <dbReference type="RefSeq" id="XP_035685229.1"/>
    </source>
</evidence>
<dbReference type="GO" id="GO:0005737">
    <property type="term" value="C:cytoplasm"/>
    <property type="evidence" value="ECO:0000318"/>
    <property type="project" value="GO_Central"/>
</dbReference>
<dbReference type="GeneID" id="118421831"/>
<dbReference type="Proteomes" id="UP000001554">
    <property type="component" value="Chromosome 1"/>
</dbReference>
<proteinExistence type="predicted"/>
<dbReference type="SUPFAM" id="SSF117281">
    <property type="entry name" value="Kelch motif"/>
    <property type="match status" value="1"/>
</dbReference>
<keyword evidence="2" id="KW-0677">Repeat</keyword>
<evidence type="ECO:0000256" key="2">
    <source>
        <dbReference type="ARBA" id="ARBA00022737"/>
    </source>
</evidence>
<feature type="domain" description="BTB" evidence="3">
    <location>
        <begin position="39"/>
        <end position="106"/>
    </location>
</feature>
<dbReference type="SMART" id="SM00612">
    <property type="entry name" value="Kelch"/>
    <property type="match status" value="4"/>
</dbReference>
<dbReference type="GO" id="GO:0043161">
    <property type="term" value="P:proteasome-mediated ubiquitin-dependent protein catabolic process"/>
    <property type="evidence" value="ECO:0000318"/>
    <property type="project" value="GO_Central"/>
</dbReference>
<dbReference type="GO" id="GO:1990756">
    <property type="term" value="F:ubiquitin-like ligase-substrate adaptor activity"/>
    <property type="evidence" value="ECO:0000318"/>
    <property type="project" value="GO_Central"/>
</dbReference>
<dbReference type="PANTHER" id="PTHR24412">
    <property type="entry name" value="KELCH PROTEIN"/>
    <property type="match status" value="1"/>
</dbReference>
<dbReference type="InterPro" id="IPR006652">
    <property type="entry name" value="Kelch_1"/>
</dbReference>
<keyword evidence="4" id="KW-1185">Reference proteome</keyword>
<reference evidence="4" key="1">
    <citation type="journal article" date="2020" name="Nat. Ecol. Evol.">
        <title>Deeply conserved synteny resolves early events in vertebrate evolution.</title>
        <authorList>
            <person name="Simakov O."/>
            <person name="Marletaz F."/>
            <person name="Yue J.X."/>
            <person name="O'Connell B."/>
            <person name="Jenkins J."/>
            <person name="Brandt A."/>
            <person name="Calef R."/>
            <person name="Tung C.H."/>
            <person name="Huang T.K."/>
            <person name="Schmutz J."/>
            <person name="Satoh N."/>
            <person name="Yu J.K."/>
            <person name="Putnam N.H."/>
            <person name="Green R.E."/>
            <person name="Rokhsar D.S."/>
        </authorList>
    </citation>
    <scope>NUCLEOTIDE SEQUENCE [LARGE SCALE GENOMIC DNA]</scope>
    <source>
        <strain evidence="4">S238N-H82</strain>
    </source>
</reference>